<reference evidence="2 3" key="1">
    <citation type="submission" date="2020-02" db="EMBL/GenBank/DDBJ databases">
        <title>Whole-genome analyses of novel actinobacteria.</title>
        <authorList>
            <person name="Sahin N."/>
            <person name="Tatar D."/>
        </authorList>
    </citation>
    <scope>NUCLEOTIDE SEQUENCE [LARGE SCALE GENOMIC DNA]</scope>
    <source>
        <strain evidence="2 3">SB3404</strain>
    </source>
</reference>
<keyword evidence="1" id="KW-0472">Membrane</keyword>
<keyword evidence="1" id="KW-1133">Transmembrane helix</keyword>
<name>A0A6G4WYP0_9ACTN</name>
<proteinExistence type="predicted"/>
<dbReference type="RefSeq" id="WP_165299408.1">
    <property type="nucleotide sequence ID" value="NZ_JAAKZZ010000136.1"/>
</dbReference>
<comment type="caution">
    <text evidence="2">The sequence shown here is derived from an EMBL/GenBank/DDBJ whole genome shotgun (WGS) entry which is preliminary data.</text>
</comment>
<evidence type="ECO:0000256" key="1">
    <source>
        <dbReference type="SAM" id="Phobius"/>
    </source>
</evidence>
<evidence type="ECO:0000313" key="3">
    <source>
        <dbReference type="Proteomes" id="UP000477722"/>
    </source>
</evidence>
<gene>
    <name evidence="2" type="ORF">G5C65_15460</name>
</gene>
<dbReference type="EMBL" id="JAAKZZ010000136">
    <property type="protein sequence ID" value="NGO69727.1"/>
    <property type="molecule type" value="Genomic_DNA"/>
</dbReference>
<feature type="transmembrane region" description="Helical" evidence="1">
    <location>
        <begin position="31"/>
        <end position="50"/>
    </location>
</feature>
<keyword evidence="3" id="KW-1185">Reference proteome</keyword>
<keyword evidence="1" id="KW-0812">Transmembrane</keyword>
<dbReference type="AlphaFoldDB" id="A0A6G4WYP0"/>
<evidence type="ECO:0000313" key="2">
    <source>
        <dbReference type="EMBL" id="NGO69727.1"/>
    </source>
</evidence>
<dbReference type="Proteomes" id="UP000477722">
    <property type="component" value="Unassembled WGS sequence"/>
</dbReference>
<sequence length="52" mass="5462">MTGLSTLLIFVGLFLAGGAFSFWKQQLPKGVVVLLGSASALALLAGILRVEW</sequence>
<organism evidence="2 3">
    <name type="scientific">Streptomyces boncukensis</name>
    <dbReference type="NCBI Taxonomy" id="2711219"/>
    <lineage>
        <taxon>Bacteria</taxon>
        <taxon>Bacillati</taxon>
        <taxon>Actinomycetota</taxon>
        <taxon>Actinomycetes</taxon>
        <taxon>Kitasatosporales</taxon>
        <taxon>Streptomycetaceae</taxon>
        <taxon>Streptomyces</taxon>
    </lineage>
</organism>
<protein>
    <submittedName>
        <fullName evidence="2">DUF4175 domain-containing protein</fullName>
    </submittedName>
</protein>
<accession>A0A6G4WYP0</accession>